<dbReference type="KEGG" id="cfj:CFIO01_01643"/>
<dbReference type="OrthoDB" id="89086at2759"/>
<feature type="region of interest" description="Disordered" evidence="1">
    <location>
        <begin position="296"/>
        <end position="326"/>
    </location>
</feature>
<dbReference type="InterPro" id="IPR008701">
    <property type="entry name" value="NPP1"/>
</dbReference>
<gene>
    <name evidence="3" type="ORF">CFIO01_01643</name>
</gene>
<organism evidence="3 4">
    <name type="scientific">Colletotrichum fioriniae PJ7</name>
    <dbReference type="NCBI Taxonomy" id="1445577"/>
    <lineage>
        <taxon>Eukaryota</taxon>
        <taxon>Fungi</taxon>
        <taxon>Dikarya</taxon>
        <taxon>Ascomycota</taxon>
        <taxon>Pezizomycotina</taxon>
        <taxon>Sordariomycetes</taxon>
        <taxon>Hypocreomycetidae</taxon>
        <taxon>Glomerellales</taxon>
        <taxon>Glomerellaceae</taxon>
        <taxon>Colletotrichum</taxon>
        <taxon>Colletotrichum acutatum species complex</taxon>
    </lineage>
</organism>
<dbReference type="EMBL" id="JARH01000609">
    <property type="protein sequence ID" value="EXF78804.1"/>
    <property type="molecule type" value="Genomic_DNA"/>
</dbReference>
<sequence length="326" mass="35513">MTMLTSILVLSLLGFANATPSQPAPSHWRRGGDVAVEDKWLGHNKIVALEEIPGYDLTGEIETTFRPLLHSYSGCIPYPAVDANGNAGYVNLSDKNSIPVSKLTFLYFSAGLRPTGKAGGDCRDFGQSGQVYARVGKSHGRWGVIYSWYLPKVMGKEQQHKHHWITAVVWLRVDGCSDLIYNFKSLGVAYSKNPQNSFDVTHKDSDTIFVKLNDGGSATNPIVAYDSGVPLVPSREGAAGALNNPLIDWHRLPQLAQQQLNGIQYEHTQVPFNDANFQGTLDAAYSDALYTNVPVESGECETDPTEADIDPDFGLPEPSSTAKPVS</sequence>
<accession>A0A010RLH7</accession>
<evidence type="ECO:0000256" key="1">
    <source>
        <dbReference type="SAM" id="MobiDB-lite"/>
    </source>
</evidence>
<dbReference type="AlphaFoldDB" id="A0A010RLH7"/>
<reference evidence="3 4" key="1">
    <citation type="submission" date="2014-02" db="EMBL/GenBank/DDBJ databases">
        <title>The genome sequence of Colletotrichum fioriniae PJ7.</title>
        <authorList>
            <person name="Baroncelli R."/>
            <person name="Thon M.R."/>
        </authorList>
    </citation>
    <scope>NUCLEOTIDE SEQUENCE [LARGE SCALE GENOMIC DNA]</scope>
    <source>
        <strain evidence="3 4">PJ7</strain>
    </source>
</reference>
<keyword evidence="2" id="KW-0732">Signal</keyword>
<name>A0A010RLH7_9PEZI</name>
<evidence type="ECO:0000313" key="4">
    <source>
        <dbReference type="Proteomes" id="UP000020467"/>
    </source>
</evidence>
<feature type="signal peptide" evidence="2">
    <location>
        <begin position="1"/>
        <end position="18"/>
    </location>
</feature>
<protein>
    <submittedName>
        <fullName evidence="3">Necrosis inducing protein</fullName>
    </submittedName>
</protein>
<dbReference type="PANTHER" id="PTHR33657">
    <property type="entry name" value="DOMAIN PROTEIN, PUTATIVE (AFU_ORTHOLOGUE AFUA_5G00600)-RELATED"/>
    <property type="match status" value="1"/>
</dbReference>
<evidence type="ECO:0000313" key="3">
    <source>
        <dbReference type="EMBL" id="EXF78804.1"/>
    </source>
</evidence>
<dbReference type="Proteomes" id="UP000020467">
    <property type="component" value="Unassembled WGS sequence"/>
</dbReference>
<dbReference type="Pfam" id="PF05630">
    <property type="entry name" value="NPP1"/>
    <property type="match status" value="2"/>
</dbReference>
<evidence type="ECO:0000256" key="2">
    <source>
        <dbReference type="SAM" id="SignalP"/>
    </source>
</evidence>
<dbReference type="HOGENOM" id="CLU_062263_3_0_1"/>
<feature type="compositionally biased region" description="Acidic residues" evidence="1">
    <location>
        <begin position="298"/>
        <end position="311"/>
    </location>
</feature>
<proteinExistence type="predicted"/>
<feature type="chain" id="PRO_5001455909" evidence="2">
    <location>
        <begin position="19"/>
        <end position="326"/>
    </location>
</feature>
<keyword evidence="4" id="KW-1185">Reference proteome</keyword>
<dbReference type="eggNOG" id="ENOG502T45V">
    <property type="taxonomic scope" value="Eukaryota"/>
</dbReference>
<comment type="caution">
    <text evidence="3">The sequence shown here is derived from an EMBL/GenBank/DDBJ whole genome shotgun (WGS) entry which is preliminary data.</text>
</comment>
<dbReference type="PANTHER" id="PTHR33657:SF6">
    <property type="entry name" value="SECRETED PROTEIN"/>
    <property type="match status" value="1"/>
</dbReference>